<dbReference type="EMBL" id="MU268684">
    <property type="protein sequence ID" value="KAH7903937.1"/>
    <property type="molecule type" value="Genomic_DNA"/>
</dbReference>
<keyword evidence="2" id="KW-1185">Reference proteome</keyword>
<organism evidence="1 2">
    <name type="scientific">Hygrophoropsis aurantiaca</name>
    <dbReference type="NCBI Taxonomy" id="72124"/>
    <lineage>
        <taxon>Eukaryota</taxon>
        <taxon>Fungi</taxon>
        <taxon>Dikarya</taxon>
        <taxon>Basidiomycota</taxon>
        <taxon>Agaricomycotina</taxon>
        <taxon>Agaricomycetes</taxon>
        <taxon>Agaricomycetidae</taxon>
        <taxon>Boletales</taxon>
        <taxon>Coniophorineae</taxon>
        <taxon>Hygrophoropsidaceae</taxon>
        <taxon>Hygrophoropsis</taxon>
    </lineage>
</organism>
<evidence type="ECO:0000313" key="2">
    <source>
        <dbReference type="Proteomes" id="UP000790377"/>
    </source>
</evidence>
<accession>A0ACB7ZTA8</accession>
<sequence length="260" mass="29364">MVILCYRYYCLGHRSSRNIAAHPPPAKIPPQMLATMKMNDNVAYAASPKELRGRRNRAPLAGMREIDLETLTIDDSVEEVPRIYRKVENEYFKFGVEDFDLAFYNRTPYSGLETHSQFLYQPLAPSSSLHFSYTRAGKGSCNDKLSARTLSFAAIGVGSSFWHKNQLELIDYGREWIIVTWSNFQAFHRFFVDHLSFEGNAFPHNPVVVKPFSIPFQSDTHVHSPAAPVTRPLGIGAGNIIPLANEPPLPNSFLDCFAPR</sequence>
<reference evidence="1" key="1">
    <citation type="journal article" date="2021" name="New Phytol.">
        <title>Evolutionary innovations through gain and loss of genes in the ectomycorrhizal Boletales.</title>
        <authorList>
            <person name="Wu G."/>
            <person name="Miyauchi S."/>
            <person name="Morin E."/>
            <person name="Kuo A."/>
            <person name="Drula E."/>
            <person name="Varga T."/>
            <person name="Kohler A."/>
            <person name="Feng B."/>
            <person name="Cao Y."/>
            <person name="Lipzen A."/>
            <person name="Daum C."/>
            <person name="Hundley H."/>
            <person name="Pangilinan J."/>
            <person name="Johnson J."/>
            <person name="Barry K."/>
            <person name="LaButti K."/>
            <person name="Ng V."/>
            <person name="Ahrendt S."/>
            <person name="Min B."/>
            <person name="Choi I.G."/>
            <person name="Park H."/>
            <person name="Plett J.M."/>
            <person name="Magnuson J."/>
            <person name="Spatafora J.W."/>
            <person name="Nagy L.G."/>
            <person name="Henrissat B."/>
            <person name="Grigoriev I.V."/>
            <person name="Yang Z.L."/>
            <person name="Xu J."/>
            <person name="Martin F.M."/>
        </authorList>
    </citation>
    <scope>NUCLEOTIDE SEQUENCE</scope>
    <source>
        <strain evidence="1">ATCC 28755</strain>
    </source>
</reference>
<evidence type="ECO:0000313" key="1">
    <source>
        <dbReference type="EMBL" id="KAH7903937.1"/>
    </source>
</evidence>
<proteinExistence type="predicted"/>
<comment type="caution">
    <text evidence="1">The sequence shown here is derived from an EMBL/GenBank/DDBJ whole genome shotgun (WGS) entry which is preliminary data.</text>
</comment>
<dbReference type="Proteomes" id="UP000790377">
    <property type="component" value="Unassembled WGS sequence"/>
</dbReference>
<protein>
    <submittedName>
        <fullName evidence="1">Uncharacterized protein</fullName>
    </submittedName>
</protein>
<gene>
    <name evidence="1" type="ORF">BJ138DRAFT_1119902</name>
</gene>
<name>A0ACB7ZTA8_9AGAM</name>